<feature type="compositionally biased region" description="Basic and acidic residues" evidence="6">
    <location>
        <begin position="286"/>
        <end position="301"/>
    </location>
</feature>
<dbReference type="PANTHER" id="PTHR11081:SF49">
    <property type="entry name" value="FLAP ENDONUCLEASE 1 HOMOLOG-RELATED"/>
    <property type="match status" value="1"/>
</dbReference>
<feature type="domain" description="XPG N-terminal" evidence="8">
    <location>
        <begin position="1"/>
        <end position="103"/>
    </location>
</feature>
<keyword evidence="5" id="KW-0234">DNA repair</keyword>
<evidence type="ECO:0008006" key="11">
    <source>
        <dbReference type="Google" id="ProtNLM"/>
    </source>
</evidence>
<feature type="region of interest" description="Disordered" evidence="6">
    <location>
        <begin position="286"/>
        <end position="339"/>
    </location>
</feature>
<feature type="domain" description="XPG-I" evidence="7">
    <location>
        <begin position="123"/>
        <end position="193"/>
    </location>
</feature>
<dbReference type="GO" id="GO:0005634">
    <property type="term" value="C:nucleus"/>
    <property type="evidence" value="ECO:0007669"/>
    <property type="project" value="TreeGrafter"/>
</dbReference>
<dbReference type="PROSITE" id="PS00841">
    <property type="entry name" value="XPG_1"/>
    <property type="match status" value="1"/>
</dbReference>
<dbReference type="PANTHER" id="PTHR11081">
    <property type="entry name" value="FLAP ENDONUCLEASE FAMILY MEMBER"/>
    <property type="match status" value="1"/>
</dbReference>
<dbReference type="InterPro" id="IPR029060">
    <property type="entry name" value="PIN-like_dom_sf"/>
</dbReference>
<dbReference type="Pfam" id="PF00752">
    <property type="entry name" value="XPG_N"/>
    <property type="match status" value="1"/>
</dbReference>
<dbReference type="InterPro" id="IPR019974">
    <property type="entry name" value="XPG_CS"/>
</dbReference>
<dbReference type="Proteomes" id="UP001221898">
    <property type="component" value="Unassembled WGS sequence"/>
</dbReference>
<evidence type="ECO:0000259" key="7">
    <source>
        <dbReference type="SMART" id="SM00484"/>
    </source>
</evidence>
<dbReference type="AlphaFoldDB" id="A0AAD7SWS5"/>
<keyword evidence="10" id="KW-1185">Reference proteome</keyword>
<keyword evidence="3" id="KW-0227">DNA damage</keyword>
<evidence type="ECO:0000259" key="8">
    <source>
        <dbReference type="SMART" id="SM00485"/>
    </source>
</evidence>
<dbReference type="Pfam" id="PF00867">
    <property type="entry name" value="XPG_I"/>
    <property type="match status" value="1"/>
</dbReference>
<evidence type="ECO:0000256" key="1">
    <source>
        <dbReference type="ARBA" id="ARBA00022722"/>
    </source>
</evidence>
<dbReference type="SUPFAM" id="SSF47807">
    <property type="entry name" value="5' to 3' exonuclease, C-terminal subdomain"/>
    <property type="match status" value="1"/>
</dbReference>
<accession>A0AAD7SWS5</accession>
<dbReference type="PRINTS" id="PR00853">
    <property type="entry name" value="XPGRADSUPER"/>
</dbReference>
<dbReference type="GO" id="GO:0017108">
    <property type="term" value="F:5'-flap endonuclease activity"/>
    <property type="evidence" value="ECO:0007669"/>
    <property type="project" value="TreeGrafter"/>
</dbReference>
<dbReference type="EMBL" id="JAINUG010000027">
    <property type="protein sequence ID" value="KAJ8410222.1"/>
    <property type="molecule type" value="Genomic_DNA"/>
</dbReference>
<name>A0AAD7SWS5_9TELE</name>
<sequence length="339" mass="38708">MGINKLSDLIRSEARSAISYKEISDYTGKTIAVDTSIVLNQFRTAVPRLRNRDGVNVSPLTGLFFRTLHFLEHDIRPVFVFDGCPPEQKASVLARRAKVTGWSSSYTSTSVSCQIQDCQRLLRLLGVPYVRAPGDGEAFCAQLVKDGRADAVASEDMDTLAFGGTLLLRQLNAKRVSEVMEYSLPKVLDTLKLTYKEFVDLCILLGSLVLIQKHRTIEEVVLHINRETHPVPLSWRYSDARRLFSDAPQATLPELIWKEPDEKGLVNFLCHEKYVKEDRIRGRMEKFRQTQKERRKEREEISTAGKGKQTLMEDFFRATRKREAPVVEEPSSRKKARPH</sequence>
<organism evidence="9 10">
    <name type="scientific">Aldrovandia affinis</name>
    <dbReference type="NCBI Taxonomy" id="143900"/>
    <lineage>
        <taxon>Eukaryota</taxon>
        <taxon>Metazoa</taxon>
        <taxon>Chordata</taxon>
        <taxon>Craniata</taxon>
        <taxon>Vertebrata</taxon>
        <taxon>Euteleostomi</taxon>
        <taxon>Actinopterygii</taxon>
        <taxon>Neopterygii</taxon>
        <taxon>Teleostei</taxon>
        <taxon>Notacanthiformes</taxon>
        <taxon>Halosauridae</taxon>
        <taxon>Aldrovandia</taxon>
    </lineage>
</organism>
<dbReference type="GO" id="GO:0000287">
    <property type="term" value="F:magnesium ion binding"/>
    <property type="evidence" value="ECO:0007669"/>
    <property type="project" value="TreeGrafter"/>
</dbReference>
<dbReference type="InterPro" id="IPR006086">
    <property type="entry name" value="XPG-I_dom"/>
</dbReference>
<gene>
    <name evidence="9" type="ORF">AAFF_G00202030</name>
</gene>
<dbReference type="GO" id="GO:0004523">
    <property type="term" value="F:RNA-DNA hybrid ribonuclease activity"/>
    <property type="evidence" value="ECO:0007669"/>
    <property type="project" value="TreeGrafter"/>
</dbReference>
<evidence type="ECO:0000256" key="5">
    <source>
        <dbReference type="ARBA" id="ARBA00023204"/>
    </source>
</evidence>
<evidence type="ECO:0000256" key="4">
    <source>
        <dbReference type="ARBA" id="ARBA00022801"/>
    </source>
</evidence>
<dbReference type="SMART" id="SM00485">
    <property type="entry name" value="XPGN"/>
    <property type="match status" value="1"/>
</dbReference>
<evidence type="ECO:0000313" key="10">
    <source>
        <dbReference type="Proteomes" id="UP001221898"/>
    </source>
</evidence>
<dbReference type="GO" id="GO:0030145">
    <property type="term" value="F:manganese ion binding"/>
    <property type="evidence" value="ECO:0007669"/>
    <property type="project" value="TreeGrafter"/>
</dbReference>
<evidence type="ECO:0000256" key="2">
    <source>
        <dbReference type="ARBA" id="ARBA00022759"/>
    </source>
</evidence>
<dbReference type="SUPFAM" id="SSF88723">
    <property type="entry name" value="PIN domain-like"/>
    <property type="match status" value="1"/>
</dbReference>
<dbReference type="Gene3D" id="3.40.50.1010">
    <property type="entry name" value="5'-nuclease"/>
    <property type="match status" value="1"/>
</dbReference>
<keyword evidence="2" id="KW-0255">Endonuclease</keyword>
<comment type="caution">
    <text evidence="9">The sequence shown here is derived from an EMBL/GenBank/DDBJ whole genome shotgun (WGS) entry which is preliminary data.</text>
</comment>
<evidence type="ECO:0000313" key="9">
    <source>
        <dbReference type="EMBL" id="KAJ8410222.1"/>
    </source>
</evidence>
<dbReference type="InterPro" id="IPR006084">
    <property type="entry name" value="XPG/Rad2"/>
</dbReference>
<dbReference type="InterPro" id="IPR006085">
    <property type="entry name" value="XPG_DNA_repair_N"/>
</dbReference>
<feature type="compositionally biased region" description="Basic and acidic residues" evidence="6">
    <location>
        <begin position="314"/>
        <end position="325"/>
    </location>
</feature>
<dbReference type="SMART" id="SM00484">
    <property type="entry name" value="XPGI"/>
    <property type="match status" value="1"/>
</dbReference>
<proteinExistence type="predicted"/>
<evidence type="ECO:0000256" key="6">
    <source>
        <dbReference type="SAM" id="MobiDB-lite"/>
    </source>
</evidence>
<protein>
    <recommendedName>
        <fullName evidence="11">XPG-I domain-containing protein</fullName>
    </recommendedName>
</protein>
<evidence type="ECO:0000256" key="3">
    <source>
        <dbReference type="ARBA" id="ARBA00022763"/>
    </source>
</evidence>
<dbReference type="InterPro" id="IPR036279">
    <property type="entry name" value="5-3_exonuclease_C_sf"/>
</dbReference>
<keyword evidence="4" id="KW-0378">Hydrolase</keyword>
<dbReference type="GO" id="GO:0008409">
    <property type="term" value="F:5'-3' exonuclease activity"/>
    <property type="evidence" value="ECO:0007669"/>
    <property type="project" value="TreeGrafter"/>
</dbReference>
<reference evidence="9" key="1">
    <citation type="journal article" date="2023" name="Science">
        <title>Genome structures resolve the early diversification of teleost fishes.</title>
        <authorList>
            <person name="Parey E."/>
            <person name="Louis A."/>
            <person name="Montfort J."/>
            <person name="Bouchez O."/>
            <person name="Roques C."/>
            <person name="Iampietro C."/>
            <person name="Lluch J."/>
            <person name="Castinel A."/>
            <person name="Donnadieu C."/>
            <person name="Desvignes T."/>
            <person name="Floi Bucao C."/>
            <person name="Jouanno E."/>
            <person name="Wen M."/>
            <person name="Mejri S."/>
            <person name="Dirks R."/>
            <person name="Jansen H."/>
            <person name="Henkel C."/>
            <person name="Chen W.J."/>
            <person name="Zahm M."/>
            <person name="Cabau C."/>
            <person name="Klopp C."/>
            <person name="Thompson A.W."/>
            <person name="Robinson-Rechavi M."/>
            <person name="Braasch I."/>
            <person name="Lecointre G."/>
            <person name="Bobe J."/>
            <person name="Postlethwait J.H."/>
            <person name="Berthelot C."/>
            <person name="Roest Crollius H."/>
            <person name="Guiguen Y."/>
        </authorList>
    </citation>
    <scope>NUCLEOTIDE SEQUENCE</scope>
    <source>
        <strain evidence="9">NC1722</strain>
    </source>
</reference>
<keyword evidence="1" id="KW-0540">Nuclease</keyword>
<dbReference type="GO" id="GO:0006281">
    <property type="term" value="P:DNA repair"/>
    <property type="evidence" value="ECO:0007669"/>
    <property type="project" value="UniProtKB-KW"/>
</dbReference>